<name>A0AAW9TNU8_RHIML</name>
<evidence type="ECO:0000256" key="1">
    <source>
        <dbReference type="SAM" id="MobiDB-lite"/>
    </source>
</evidence>
<organism evidence="3 4">
    <name type="scientific">Rhizobium meliloti</name>
    <name type="common">Ensifer meliloti</name>
    <name type="synonym">Sinorhizobium meliloti</name>
    <dbReference type="NCBI Taxonomy" id="382"/>
    <lineage>
        <taxon>Bacteria</taxon>
        <taxon>Pseudomonadati</taxon>
        <taxon>Pseudomonadota</taxon>
        <taxon>Alphaproteobacteria</taxon>
        <taxon>Hyphomicrobiales</taxon>
        <taxon>Rhizobiaceae</taxon>
        <taxon>Sinorhizobium/Ensifer group</taxon>
        <taxon>Sinorhizobium</taxon>
    </lineage>
</organism>
<feature type="domain" description="Peptidase C14 caspase" evidence="2">
    <location>
        <begin position="33"/>
        <end position="129"/>
    </location>
</feature>
<dbReference type="InterPro" id="IPR029030">
    <property type="entry name" value="Caspase-like_dom_sf"/>
</dbReference>
<dbReference type="AlphaFoldDB" id="A0AAW9TNU8"/>
<evidence type="ECO:0000259" key="2">
    <source>
        <dbReference type="Pfam" id="PF00656"/>
    </source>
</evidence>
<dbReference type="GO" id="GO:0005737">
    <property type="term" value="C:cytoplasm"/>
    <property type="evidence" value="ECO:0007669"/>
    <property type="project" value="TreeGrafter"/>
</dbReference>
<dbReference type="PANTHER" id="PTHR48104">
    <property type="entry name" value="METACASPASE-4"/>
    <property type="match status" value="1"/>
</dbReference>
<evidence type="ECO:0000313" key="4">
    <source>
        <dbReference type="Proteomes" id="UP000429484"/>
    </source>
</evidence>
<reference evidence="3 4" key="1">
    <citation type="journal article" date="2013" name="Genome Biol.">
        <title>Comparative genomics of the core and accessory genomes of 48 Sinorhizobium strains comprising five genospecies.</title>
        <authorList>
            <person name="Sugawara M."/>
            <person name="Epstein B."/>
            <person name="Badgley B.D."/>
            <person name="Unno T."/>
            <person name="Xu L."/>
            <person name="Reese J."/>
            <person name="Gyaneshwar P."/>
            <person name="Denny R."/>
            <person name="Mudge J."/>
            <person name="Bharti A.K."/>
            <person name="Farmer A.D."/>
            <person name="May G.D."/>
            <person name="Woodward J.E."/>
            <person name="Medigue C."/>
            <person name="Vallenet D."/>
            <person name="Lajus A."/>
            <person name="Rouy Z."/>
            <person name="Martinez-Vaz B."/>
            <person name="Tiffin P."/>
            <person name="Young N.D."/>
            <person name="Sadowsky M.J."/>
        </authorList>
    </citation>
    <scope>NUCLEOTIDE SEQUENCE [LARGE SCALE GENOMIC DNA]</scope>
    <source>
        <strain evidence="3 4">N6B1</strain>
    </source>
</reference>
<dbReference type="EMBL" id="WISR01000115">
    <property type="protein sequence ID" value="MQW33412.1"/>
    <property type="molecule type" value="Genomic_DNA"/>
</dbReference>
<dbReference type="SUPFAM" id="SSF52129">
    <property type="entry name" value="Caspase-like"/>
    <property type="match status" value="1"/>
</dbReference>
<protein>
    <recommendedName>
        <fullName evidence="2">Peptidase C14 caspase domain-containing protein</fullName>
    </recommendedName>
</protein>
<dbReference type="GO" id="GO:0006508">
    <property type="term" value="P:proteolysis"/>
    <property type="evidence" value="ECO:0007669"/>
    <property type="project" value="InterPro"/>
</dbReference>
<sequence>MNSKCRILVPLGAAALAMMIALVPAYSVLARTNYAVLVGVTEYPNFPKDNWLEGPRNDALLVREYLTRQSPVRFESANISLLMDEMEGAKEPTLISILSTLDGMADRVRDGDFVYVHFSGHGFQQPAADPSTETDGLDRANGDQSPFSTYSWTDAHILEGFITNCQGDDSSVVPWAPAVLILDQDVGASLE</sequence>
<dbReference type="PANTHER" id="PTHR48104:SF30">
    <property type="entry name" value="METACASPASE-1"/>
    <property type="match status" value="1"/>
</dbReference>
<dbReference type="Gene3D" id="3.40.50.12660">
    <property type="match status" value="1"/>
</dbReference>
<evidence type="ECO:0000313" key="3">
    <source>
        <dbReference type="EMBL" id="MQW33412.1"/>
    </source>
</evidence>
<comment type="caution">
    <text evidence="3">The sequence shown here is derived from an EMBL/GenBank/DDBJ whole genome shotgun (WGS) entry which is preliminary data.</text>
</comment>
<dbReference type="Pfam" id="PF00656">
    <property type="entry name" value="Peptidase_C14"/>
    <property type="match status" value="1"/>
</dbReference>
<dbReference type="InterPro" id="IPR050452">
    <property type="entry name" value="Metacaspase"/>
</dbReference>
<dbReference type="GO" id="GO:0004197">
    <property type="term" value="F:cysteine-type endopeptidase activity"/>
    <property type="evidence" value="ECO:0007669"/>
    <property type="project" value="InterPro"/>
</dbReference>
<proteinExistence type="predicted"/>
<accession>A0AAW9TNU8</accession>
<gene>
    <name evidence="3" type="ORF">GHK53_11490</name>
</gene>
<dbReference type="Proteomes" id="UP000429484">
    <property type="component" value="Unassembled WGS sequence"/>
</dbReference>
<dbReference type="InterPro" id="IPR011600">
    <property type="entry name" value="Pept_C14_caspase"/>
</dbReference>
<feature type="region of interest" description="Disordered" evidence="1">
    <location>
        <begin position="125"/>
        <end position="145"/>
    </location>
</feature>